<feature type="domain" description="SnoaL-like" evidence="1">
    <location>
        <begin position="22"/>
        <end position="135"/>
    </location>
</feature>
<protein>
    <submittedName>
        <fullName evidence="2">Uncharacterized protein (TIGR02246 family)</fullName>
    </submittedName>
</protein>
<dbReference type="InterPro" id="IPR037401">
    <property type="entry name" value="SnoaL-like"/>
</dbReference>
<evidence type="ECO:0000313" key="3">
    <source>
        <dbReference type="Proteomes" id="UP000294593"/>
    </source>
</evidence>
<dbReference type="Pfam" id="PF13474">
    <property type="entry name" value="SnoaL_3"/>
    <property type="match status" value="1"/>
</dbReference>
<name>A0A4R6R5J6_9BURK</name>
<gene>
    <name evidence="2" type="ORF">EV672_109132</name>
</gene>
<comment type="caution">
    <text evidence="2">The sequence shown here is derived from an EMBL/GenBank/DDBJ whole genome shotgun (WGS) entry which is preliminary data.</text>
</comment>
<evidence type="ECO:0000259" key="1">
    <source>
        <dbReference type="Pfam" id="PF13474"/>
    </source>
</evidence>
<reference evidence="2 3" key="1">
    <citation type="submission" date="2019-03" db="EMBL/GenBank/DDBJ databases">
        <title>Genomic Encyclopedia of Type Strains, Phase IV (KMG-IV): sequencing the most valuable type-strain genomes for metagenomic binning, comparative biology and taxonomic classification.</title>
        <authorList>
            <person name="Goeker M."/>
        </authorList>
    </citation>
    <scope>NUCLEOTIDE SEQUENCE [LARGE SCALE GENOMIC DNA]</scope>
    <source>
        <strain evidence="2 3">DSM 11901</strain>
    </source>
</reference>
<organism evidence="2 3">
    <name type="scientific">Aquabacterium commune</name>
    <dbReference type="NCBI Taxonomy" id="70586"/>
    <lineage>
        <taxon>Bacteria</taxon>
        <taxon>Pseudomonadati</taxon>
        <taxon>Pseudomonadota</taxon>
        <taxon>Betaproteobacteria</taxon>
        <taxon>Burkholderiales</taxon>
        <taxon>Aquabacterium</taxon>
    </lineage>
</organism>
<keyword evidence="3" id="KW-1185">Reference proteome</keyword>
<dbReference type="InterPro" id="IPR032710">
    <property type="entry name" value="NTF2-like_dom_sf"/>
</dbReference>
<dbReference type="Gene3D" id="3.10.450.50">
    <property type="match status" value="1"/>
</dbReference>
<dbReference type="OrthoDB" id="5767026at2"/>
<dbReference type="PANTHER" id="PTHR34957">
    <property type="entry name" value="NUCLEAR TRANSPORT FACTOR 2 (NTF2) FAMILY PROTEIN"/>
    <property type="match status" value="1"/>
</dbReference>
<dbReference type="PANTHER" id="PTHR34957:SF1">
    <property type="entry name" value="NUCLEAR TRANSPORT FACTOR 2 (NTF2) FAMILY PROTEIN"/>
    <property type="match status" value="1"/>
</dbReference>
<sequence>MTDPRAKVTQAVLLTTADETEASFYDAMQHADLDRMMQAWADDEDIACVHPGGPRVVGTAAVRAGFEAVFANGPVHIGIEHVRRMETAVCAVHHVTEKVQAMGPDGQMQTAFVMATNVYLRTSQGWRMVAHHASPGLAQDLPDITEPRGVLH</sequence>
<dbReference type="RefSeq" id="WP_133610682.1">
    <property type="nucleotide sequence ID" value="NZ_JBASTO010000236.1"/>
</dbReference>
<accession>A0A4R6R5J6</accession>
<dbReference type="EMBL" id="SNXW01000009">
    <property type="protein sequence ID" value="TDP81089.1"/>
    <property type="molecule type" value="Genomic_DNA"/>
</dbReference>
<evidence type="ECO:0000313" key="2">
    <source>
        <dbReference type="EMBL" id="TDP81089.1"/>
    </source>
</evidence>
<dbReference type="AlphaFoldDB" id="A0A4R6R5J6"/>
<proteinExistence type="predicted"/>
<dbReference type="Proteomes" id="UP000294593">
    <property type="component" value="Unassembled WGS sequence"/>
</dbReference>
<dbReference type="SUPFAM" id="SSF54427">
    <property type="entry name" value="NTF2-like"/>
    <property type="match status" value="1"/>
</dbReference>